<evidence type="ECO:0000313" key="5">
    <source>
        <dbReference type="Proteomes" id="UP000007383"/>
    </source>
</evidence>
<dbReference type="EMBL" id="CP003282">
    <property type="protein sequence ID" value="AFG37467.1"/>
    <property type="molecule type" value="Genomic_DNA"/>
</dbReference>
<dbReference type="Proteomes" id="UP000007383">
    <property type="component" value="Chromosome"/>
</dbReference>
<proteinExistence type="inferred from homology"/>
<evidence type="ECO:0000256" key="1">
    <source>
        <dbReference type="ARBA" id="ARBA00006484"/>
    </source>
</evidence>
<dbReference type="PATRIC" id="fig|889378.3.peg.1394"/>
<dbReference type="KEGG" id="sfc:Spiaf_1402"/>
<protein>
    <recommendedName>
        <fullName evidence="6">Short-chain alcohol dehydrogenase</fullName>
    </recommendedName>
</protein>
<evidence type="ECO:0000256" key="3">
    <source>
        <dbReference type="RuleBase" id="RU000363"/>
    </source>
</evidence>
<accession>H9UIX4</accession>
<dbReference type="SUPFAM" id="SSF51735">
    <property type="entry name" value="NAD(P)-binding Rossmann-fold domains"/>
    <property type="match status" value="1"/>
</dbReference>
<dbReference type="STRING" id="889378.Spiaf_1402"/>
<dbReference type="PANTHER" id="PTHR24322">
    <property type="entry name" value="PKSB"/>
    <property type="match status" value="1"/>
</dbReference>
<evidence type="ECO:0008006" key="6">
    <source>
        <dbReference type="Google" id="ProtNLM"/>
    </source>
</evidence>
<organism evidence="4 5">
    <name type="scientific">Spirochaeta africana (strain ATCC 700263 / DSM 8902 / Z-7692)</name>
    <dbReference type="NCBI Taxonomy" id="889378"/>
    <lineage>
        <taxon>Bacteria</taxon>
        <taxon>Pseudomonadati</taxon>
        <taxon>Spirochaetota</taxon>
        <taxon>Spirochaetia</taxon>
        <taxon>Spirochaetales</taxon>
        <taxon>Spirochaetaceae</taxon>
        <taxon>Spirochaeta</taxon>
    </lineage>
</organism>
<reference evidence="5" key="1">
    <citation type="journal article" date="2013" name="Stand. Genomic Sci.">
        <title>Complete genome sequence of the halophilic bacterium Spirochaeta africana type strain (Z-7692(T)) from the alkaline Lake Magadi in the East African Rift.</title>
        <authorList>
            <person name="Liolos K."/>
            <person name="Abt B."/>
            <person name="Scheuner C."/>
            <person name="Teshima H."/>
            <person name="Held B."/>
            <person name="Lapidus A."/>
            <person name="Nolan M."/>
            <person name="Lucas S."/>
            <person name="Deshpande S."/>
            <person name="Cheng J.F."/>
            <person name="Tapia R."/>
            <person name="Goodwin L.A."/>
            <person name="Pitluck S."/>
            <person name="Pagani I."/>
            <person name="Ivanova N."/>
            <person name="Mavromatis K."/>
            <person name="Mikhailova N."/>
            <person name="Huntemann M."/>
            <person name="Pati A."/>
            <person name="Chen A."/>
            <person name="Palaniappan K."/>
            <person name="Land M."/>
            <person name="Rohde M."/>
            <person name="Tindall B.J."/>
            <person name="Detter J.C."/>
            <person name="Goker M."/>
            <person name="Bristow J."/>
            <person name="Eisen J.A."/>
            <person name="Markowitz V."/>
            <person name="Hugenholtz P."/>
            <person name="Woyke T."/>
            <person name="Klenk H.P."/>
            <person name="Kyrpides N.C."/>
        </authorList>
    </citation>
    <scope>NUCLEOTIDE SEQUENCE</scope>
    <source>
        <strain evidence="5">ATCC 700263 / DSM 8902 / Z-7692</strain>
    </source>
</reference>
<dbReference type="HOGENOM" id="CLU_010194_2_9_12"/>
<dbReference type="GO" id="GO:0016616">
    <property type="term" value="F:oxidoreductase activity, acting on the CH-OH group of donors, NAD or NADP as acceptor"/>
    <property type="evidence" value="ECO:0007669"/>
    <property type="project" value="TreeGrafter"/>
</dbReference>
<comment type="similarity">
    <text evidence="1 3">Belongs to the short-chain dehydrogenases/reductases (SDR) family.</text>
</comment>
<dbReference type="InterPro" id="IPR002347">
    <property type="entry name" value="SDR_fam"/>
</dbReference>
<dbReference type="PANTHER" id="PTHR24322:SF736">
    <property type="entry name" value="RETINOL DEHYDROGENASE 10"/>
    <property type="match status" value="1"/>
</dbReference>
<sequence>MGVGLAVVRRLLQHGCRVAIWDYSEQALTDVQRELGENPALLYINCDISDPASVTSAVQATMARFGSIDILVNNAGTVVSGYLQDTDMARQQQVIDVNFSGLVHATTLILPKMYAQDFGVIVNISSAAGTLGVARQSVYSAAKWAVWGFTESLWHEVRNQNKSVHVASVHPGYIATGLFAGAKIRGLGGVIVPLVKNHDVIAKAIVEQAIRHRKTVVYRPRSVRLAVLLRGILPDRWFFRLVRLLGIHRSMEGFTGQRA</sequence>
<gene>
    <name evidence="4" type="ordered locus">Spiaf_1402</name>
</gene>
<dbReference type="PRINTS" id="PR00080">
    <property type="entry name" value="SDRFAMILY"/>
</dbReference>
<name>H9UIX4_SPIAZ</name>
<dbReference type="eggNOG" id="COG1028">
    <property type="taxonomic scope" value="Bacteria"/>
</dbReference>
<keyword evidence="2" id="KW-0560">Oxidoreductase</keyword>
<dbReference type="PRINTS" id="PR00081">
    <property type="entry name" value="GDHRDH"/>
</dbReference>
<dbReference type="InterPro" id="IPR036291">
    <property type="entry name" value="NAD(P)-bd_dom_sf"/>
</dbReference>
<evidence type="ECO:0000313" key="4">
    <source>
        <dbReference type="EMBL" id="AFG37467.1"/>
    </source>
</evidence>
<evidence type="ECO:0000256" key="2">
    <source>
        <dbReference type="ARBA" id="ARBA00023002"/>
    </source>
</evidence>
<dbReference type="Pfam" id="PF00106">
    <property type="entry name" value="adh_short"/>
    <property type="match status" value="1"/>
</dbReference>
<dbReference type="Gene3D" id="3.40.50.720">
    <property type="entry name" value="NAD(P)-binding Rossmann-like Domain"/>
    <property type="match status" value="1"/>
</dbReference>
<dbReference type="AlphaFoldDB" id="H9UIX4"/>
<keyword evidence="5" id="KW-1185">Reference proteome</keyword>